<evidence type="ECO:0000313" key="2">
    <source>
        <dbReference type="Proteomes" id="UP000002173"/>
    </source>
</evidence>
<dbReference type="OMA" id="MVICMAG"/>
<name>A7APJ7_BABBO</name>
<dbReference type="eggNOG" id="ENOG502QXHW">
    <property type="taxonomic scope" value="Eukaryota"/>
</dbReference>
<evidence type="ECO:0000313" key="1">
    <source>
        <dbReference type="EMBL" id="EDO08481.1"/>
    </source>
</evidence>
<keyword evidence="2" id="KW-1185">Reference proteome</keyword>
<proteinExistence type="predicted"/>
<protein>
    <submittedName>
        <fullName evidence="1">Uncharacterized protein</fullName>
    </submittedName>
</protein>
<dbReference type="EMBL" id="AAXT01000001">
    <property type="protein sequence ID" value="EDO08481.1"/>
    <property type="molecule type" value="Genomic_DNA"/>
</dbReference>
<reference evidence="1 2" key="1">
    <citation type="journal article" date="2007" name="PLoS Pathog.">
        <title>Genome sequence of Babesia bovis and comparative analysis of apicomplexan hemoprotozoa.</title>
        <authorList>
            <person name="Brayton K.A."/>
            <person name="Lau A.O.T."/>
            <person name="Herndon D.R."/>
            <person name="Hannick L."/>
            <person name="Kappmeyer L.S."/>
            <person name="Berens S.J."/>
            <person name="Bidwell S.L."/>
            <person name="Brown W.C."/>
            <person name="Crabtree J."/>
            <person name="Fadrosh D."/>
            <person name="Feldblum T."/>
            <person name="Forberger H.A."/>
            <person name="Haas B.J."/>
            <person name="Howell J.M."/>
            <person name="Khouri H."/>
            <person name="Koo H."/>
            <person name="Mann D.J."/>
            <person name="Norimine J."/>
            <person name="Paulsen I.T."/>
            <person name="Radune D."/>
            <person name="Ren Q."/>
            <person name="Smith R.K. Jr."/>
            <person name="Suarez C.E."/>
            <person name="White O."/>
            <person name="Wortman J.R."/>
            <person name="Knowles D.P. Jr."/>
            <person name="McElwain T.F."/>
            <person name="Nene V.M."/>
        </authorList>
    </citation>
    <scope>NUCLEOTIDE SEQUENCE [LARGE SCALE GENOMIC DNA]</scope>
    <source>
        <strain evidence="1">T2Bo</strain>
    </source>
</reference>
<dbReference type="AlphaFoldDB" id="A7APJ7"/>
<dbReference type="KEGG" id="bbo:BBOV_III009240"/>
<dbReference type="Proteomes" id="UP000002173">
    <property type="component" value="Unassembled WGS sequence"/>
</dbReference>
<dbReference type="VEuPathDB" id="PiroplasmaDB:BBOV_III009240"/>
<organism evidence="1 2">
    <name type="scientific">Babesia bovis</name>
    <dbReference type="NCBI Taxonomy" id="5865"/>
    <lineage>
        <taxon>Eukaryota</taxon>
        <taxon>Sar</taxon>
        <taxon>Alveolata</taxon>
        <taxon>Apicomplexa</taxon>
        <taxon>Aconoidasida</taxon>
        <taxon>Piroplasmida</taxon>
        <taxon>Babesiidae</taxon>
        <taxon>Babesia</taxon>
    </lineage>
</organism>
<dbReference type="GeneID" id="5480304"/>
<dbReference type="InParanoid" id="A7APJ7"/>
<dbReference type="RefSeq" id="XP_001612049.1">
    <property type="nucleotide sequence ID" value="XM_001611999.1"/>
</dbReference>
<reference evidence="2" key="2">
    <citation type="journal article" date="2020" name="Data Brief">
        <title>Transcriptome dataset of Babesia bovis life stages within vertebrate and invertebrate hosts.</title>
        <authorList>
            <person name="Ueti M.W."/>
            <person name="Johnson W.C."/>
            <person name="Kappmeyer L.S."/>
            <person name="Herndon D.R."/>
            <person name="Mousel M.R."/>
            <person name="Reif K.E."/>
            <person name="Taus N.S."/>
            <person name="Ifeonu O.O."/>
            <person name="Silva J.C."/>
            <person name="Suarez C.E."/>
            <person name="Brayton K.A."/>
        </authorList>
    </citation>
    <scope>NUCLEOTIDE SEQUENCE [LARGE SCALE GENOMIC DNA]</scope>
</reference>
<comment type="caution">
    <text evidence="1">The sequence shown here is derived from an EMBL/GenBank/DDBJ whole genome shotgun (WGS) entry which is preliminary data.</text>
</comment>
<reference evidence="2" key="3">
    <citation type="journal article" date="2021" name="Int. J. Parasitol.">
        <title>Comparative analysis of gene expression between Babesia bovis blood stages and kinetes allowed by improved genome annotation.</title>
        <authorList>
            <person name="Ueti M.W."/>
            <person name="Johnson W.C."/>
            <person name="Kappmeyer L.S."/>
            <person name="Herndon D.R."/>
            <person name="Mousel M.R."/>
            <person name="Reif K.E."/>
            <person name="Taus N.S."/>
            <person name="Ifeonu O.O."/>
            <person name="Silva J.C."/>
            <person name="Suarez C.E."/>
            <person name="Brayton K.A."/>
        </authorList>
    </citation>
    <scope>NUCLEOTIDE SEQUENCE [LARGE SCALE GENOMIC DNA]</scope>
</reference>
<sequence length="355" mass="40656">MAEIAFLKLEVLELLHGPQAKLLYSYLSEQRLRRREGKSKTIESGRTVYETLVNTLYEAGYFHQFGHDDKKLCEILLNRDTIEDAMESLAEGLNISSHFGPAIFYMILGWITAQLKLTDVDHYDIVTSYSLTDSNDGKLAQIFKYVVHMVICMAGQKLLSDESVQHYDNDLRWLLHNGTVSGIYNRLNMLTKCSANFYGVYTDTVIISTIAMELHKLSRSRQVTFTRLIQHITDNLIGSANPGYNTAPRKQNQRLWNLLSQGVIKSGIKQLAYDNINLLRSMRSLGREFDIMPLAKVLAQGTTSHVNDLEDFRKNCDYMSAVCALKKHGITWDYFDTFNLQRDNMGVILLDRNLF</sequence>
<accession>A7APJ7</accession>
<gene>
    <name evidence="1" type="ORF">BBOV_III009240</name>
</gene>